<accession>A0A6N2YEL0</accession>
<dbReference type="AlphaFoldDB" id="A0A6N2YEL0"/>
<dbReference type="PROSITE" id="PS50991">
    <property type="entry name" value="PYR_CT"/>
    <property type="match status" value="1"/>
</dbReference>
<name>A0A6N2YEL0_ENTCA</name>
<evidence type="ECO:0000313" key="2">
    <source>
        <dbReference type="EMBL" id="VYT64150.1"/>
    </source>
</evidence>
<dbReference type="CDD" id="cd07937">
    <property type="entry name" value="DRE_TIM_PC_TC_5S"/>
    <property type="match status" value="1"/>
</dbReference>
<gene>
    <name evidence="2" type="ORF">ECLFYP2_01242</name>
</gene>
<dbReference type="Pfam" id="PF02436">
    <property type="entry name" value="PYC_OADA"/>
    <property type="match status" value="1"/>
</dbReference>
<dbReference type="PANTHER" id="PTHR43778:SF2">
    <property type="entry name" value="PYRUVATE CARBOXYLASE, MITOCHONDRIAL"/>
    <property type="match status" value="1"/>
</dbReference>
<dbReference type="SUPFAM" id="SSF89000">
    <property type="entry name" value="post-HMGL domain-like"/>
    <property type="match status" value="1"/>
</dbReference>
<protein>
    <submittedName>
        <fullName evidence="2">Methylmalonyl-CoA carboxyltransferase 5S subunit</fullName>
        <ecNumber evidence="2">2.1.3.1</ecNumber>
    </submittedName>
</protein>
<evidence type="ECO:0000259" key="1">
    <source>
        <dbReference type="PROSITE" id="PS50991"/>
    </source>
</evidence>
<dbReference type="InterPro" id="IPR055268">
    <property type="entry name" value="PCB-like"/>
</dbReference>
<dbReference type="PANTHER" id="PTHR43778">
    <property type="entry name" value="PYRUVATE CARBOXYLASE"/>
    <property type="match status" value="1"/>
</dbReference>
<proteinExistence type="predicted"/>
<dbReference type="SUPFAM" id="SSF51569">
    <property type="entry name" value="Aldolase"/>
    <property type="match status" value="1"/>
</dbReference>
<dbReference type="GO" id="GO:0047154">
    <property type="term" value="F:methylmalonyl-CoA carboxytransferase activity"/>
    <property type="evidence" value="ECO:0007669"/>
    <property type="project" value="UniProtKB-EC"/>
</dbReference>
<sequence>MKKIQFTETVLRDGQQSLIATRMPTSDMLPILKTMDQAGYHALEMWGGATFDACLRFLNEDPWERLRAIRKEVKNTKLQMLLRGQNLLGYKNYADDVVADFVTKSVENGIDILRLFDALNDVRNLETAIRATKVAGGHCQTAISYTTSQIHTVDYFVDLANKMANLGADSICIKDMAGVLTPQTGYELVSRIKDAVDLPLEVHTHATSGIAEMTYLKVAEAGADLIDTAISSFAGGTSQPATESVAIALEDCGFATGLDLQKVSEIAEHFNPVRDRFREEGLLNPKVKDIEPKTLIYQVPGGMLSNLLSQLTEQGLQDKYEEVLAEVPKVRADLGYPPLVTPLSQMVGTQALMNVISGERYKLVPSEIKDYVKGLYGQSPAPISEEIKETIIGDAEVITVRPADLLAPQLPAFREEIAEYAKSEEDVLMYALFPQQAQDFLGRREDPFYDVPLQTVSVRIAVD</sequence>
<dbReference type="NCBIfam" id="NF006761">
    <property type="entry name" value="PRK09282.1"/>
    <property type="match status" value="1"/>
</dbReference>
<dbReference type="EMBL" id="CACRTX010000002">
    <property type="protein sequence ID" value="VYT64150.1"/>
    <property type="molecule type" value="Genomic_DNA"/>
</dbReference>
<dbReference type="NCBIfam" id="NF008985">
    <property type="entry name" value="PRK12331.1"/>
    <property type="match status" value="1"/>
</dbReference>
<dbReference type="Gene3D" id="3.20.20.70">
    <property type="entry name" value="Aldolase class I"/>
    <property type="match status" value="1"/>
</dbReference>
<reference evidence="2" key="1">
    <citation type="submission" date="2019-11" db="EMBL/GenBank/DDBJ databases">
        <authorList>
            <person name="Feng L."/>
        </authorList>
    </citation>
    <scope>NUCLEOTIDE SEQUENCE</scope>
    <source>
        <strain evidence="2">ECasseliflavusLFYP2</strain>
    </source>
</reference>
<dbReference type="GO" id="GO:0004736">
    <property type="term" value="F:pyruvate carboxylase activity"/>
    <property type="evidence" value="ECO:0007669"/>
    <property type="project" value="TreeGrafter"/>
</dbReference>
<dbReference type="RefSeq" id="WP_016608562.1">
    <property type="nucleotide sequence ID" value="NZ_CACRTX010000002.1"/>
</dbReference>
<dbReference type="GO" id="GO:0006094">
    <property type="term" value="P:gluconeogenesis"/>
    <property type="evidence" value="ECO:0007669"/>
    <property type="project" value="TreeGrafter"/>
</dbReference>
<dbReference type="Pfam" id="PF00682">
    <property type="entry name" value="HMGL-like"/>
    <property type="match status" value="1"/>
</dbReference>
<organism evidence="2">
    <name type="scientific">Enterococcus casseliflavus</name>
    <name type="common">Enterococcus flavescens</name>
    <dbReference type="NCBI Taxonomy" id="37734"/>
    <lineage>
        <taxon>Bacteria</taxon>
        <taxon>Bacillati</taxon>
        <taxon>Bacillota</taxon>
        <taxon>Bacilli</taxon>
        <taxon>Lactobacillales</taxon>
        <taxon>Enterococcaceae</taxon>
        <taxon>Enterococcus</taxon>
    </lineage>
</organism>
<dbReference type="InterPro" id="IPR013785">
    <property type="entry name" value="Aldolase_TIM"/>
</dbReference>
<dbReference type="EC" id="2.1.3.1" evidence="2"/>
<dbReference type="InterPro" id="IPR003379">
    <property type="entry name" value="Carboxylase_cons_dom"/>
</dbReference>
<dbReference type="InterPro" id="IPR000891">
    <property type="entry name" value="PYR_CT"/>
</dbReference>
<keyword evidence="2" id="KW-0808">Transferase</keyword>
<feature type="domain" description="Pyruvate carboxyltransferase" evidence="1">
    <location>
        <begin position="4"/>
        <end position="264"/>
    </location>
</feature>
<dbReference type="GO" id="GO:0005737">
    <property type="term" value="C:cytoplasm"/>
    <property type="evidence" value="ECO:0007669"/>
    <property type="project" value="TreeGrafter"/>
</dbReference>